<evidence type="ECO:0000256" key="5">
    <source>
        <dbReference type="ARBA" id="ARBA00024934"/>
    </source>
</evidence>
<reference evidence="9 10" key="1">
    <citation type="submission" date="2019-09" db="EMBL/GenBank/DDBJ databases">
        <title>Salinarimonas rosea gen. nov., sp. nov., a new member of the a-2 subgroup of the Proteobacteria.</title>
        <authorList>
            <person name="Liu J."/>
        </authorList>
    </citation>
    <scope>NUCLEOTIDE SEQUENCE [LARGE SCALE GENOMIC DNA]</scope>
    <source>
        <strain evidence="9 10">BN140002</strain>
    </source>
</reference>
<feature type="region of interest" description="Disordered" evidence="7">
    <location>
        <begin position="59"/>
        <end position="86"/>
    </location>
</feature>
<keyword evidence="9" id="KW-0969">Cilium</keyword>
<dbReference type="NCBIfam" id="NF004653">
    <property type="entry name" value="PRK06003.1"/>
    <property type="match status" value="1"/>
</dbReference>
<dbReference type="EMBL" id="VUOA01000045">
    <property type="protein sequence ID" value="KAA2234703.1"/>
    <property type="molecule type" value="Genomic_DNA"/>
</dbReference>
<evidence type="ECO:0000256" key="6">
    <source>
        <dbReference type="PIRNR" id="PIRNR002889"/>
    </source>
</evidence>
<feature type="domain" description="Flagellar basal body rod protein N-terminal" evidence="8">
    <location>
        <begin position="18"/>
        <end position="37"/>
    </location>
</feature>
<gene>
    <name evidence="9" type="primary">flgB</name>
    <name evidence="9" type="ORF">F0L46_23350</name>
</gene>
<evidence type="ECO:0000256" key="7">
    <source>
        <dbReference type="SAM" id="MobiDB-lite"/>
    </source>
</evidence>
<dbReference type="InterPro" id="IPR006300">
    <property type="entry name" value="FlgB"/>
</dbReference>
<dbReference type="Proteomes" id="UP000323142">
    <property type="component" value="Unassembled WGS sequence"/>
</dbReference>
<organism evidence="9 10">
    <name type="scientific">Salinarimonas soli</name>
    <dbReference type="NCBI Taxonomy" id="1638099"/>
    <lineage>
        <taxon>Bacteria</taxon>
        <taxon>Pseudomonadati</taxon>
        <taxon>Pseudomonadota</taxon>
        <taxon>Alphaproteobacteria</taxon>
        <taxon>Hyphomicrobiales</taxon>
        <taxon>Salinarimonadaceae</taxon>
        <taxon>Salinarimonas</taxon>
    </lineage>
</organism>
<feature type="compositionally biased region" description="Basic and acidic residues" evidence="7">
    <location>
        <begin position="64"/>
        <end position="75"/>
    </location>
</feature>
<protein>
    <recommendedName>
        <fullName evidence="3 6">Flagellar basal body rod protein FlgB</fullName>
    </recommendedName>
</protein>
<evidence type="ECO:0000256" key="2">
    <source>
        <dbReference type="ARBA" id="ARBA00009677"/>
    </source>
</evidence>
<dbReference type="AlphaFoldDB" id="A0A5B2V5A4"/>
<dbReference type="OrthoDB" id="9788334at2"/>
<dbReference type="InterPro" id="IPR001444">
    <property type="entry name" value="Flag_bb_rod_N"/>
</dbReference>
<sequence length="125" mass="13928">MEAVHLFDLASRKTKWLSVRQSAIAENIANVDTPRYRARDVQPFSDVMDKTRLTMTATQSGHLDSARQPKADALKPSDSWKTTVSGNSVSTEQELMKAGDVSRDYALTTSIVKSFHRMILQSIKG</sequence>
<evidence type="ECO:0000313" key="10">
    <source>
        <dbReference type="Proteomes" id="UP000323142"/>
    </source>
</evidence>
<keyword evidence="9" id="KW-0282">Flagellum</keyword>
<comment type="similarity">
    <text evidence="2 6">Belongs to the flagella basal body rod proteins family.</text>
</comment>
<evidence type="ECO:0000256" key="4">
    <source>
        <dbReference type="ARBA" id="ARBA00023143"/>
    </source>
</evidence>
<accession>A0A5B2V5A4</accession>
<reference evidence="9 10" key="2">
    <citation type="submission" date="2019-09" db="EMBL/GenBank/DDBJ databases">
        <authorList>
            <person name="Jin C."/>
        </authorList>
    </citation>
    <scope>NUCLEOTIDE SEQUENCE [LARGE SCALE GENOMIC DNA]</scope>
    <source>
        <strain evidence="9 10">BN140002</strain>
    </source>
</reference>
<evidence type="ECO:0000256" key="1">
    <source>
        <dbReference type="ARBA" id="ARBA00004117"/>
    </source>
</evidence>
<dbReference type="GO" id="GO:0071973">
    <property type="term" value="P:bacterial-type flagellum-dependent cell motility"/>
    <property type="evidence" value="ECO:0007669"/>
    <property type="project" value="InterPro"/>
</dbReference>
<dbReference type="PIRSF" id="PIRSF002889">
    <property type="entry name" value="Rod_FlgB"/>
    <property type="match status" value="1"/>
</dbReference>
<keyword evidence="10" id="KW-1185">Reference proteome</keyword>
<dbReference type="Pfam" id="PF00460">
    <property type="entry name" value="Flg_bb_rod"/>
    <property type="match status" value="1"/>
</dbReference>
<dbReference type="GO" id="GO:0030694">
    <property type="term" value="C:bacterial-type flagellum basal body, rod"/>
    <property type="evidence" value="ECO:0007669"/>
    <property type="project" value="InterPro"/>
</dbReference>
<evidence type="ECO:0000259" key="8">
    <source>
        <dbReference type="Pfam" id="PF00460"/>
    </source>
</evidence>
<keyword evidence="4 6" id="KW-0975">Bacterial flagellum</keyword>
<comment type="subcellular location">
    <subcellularLocation>
        <location evidence="1 6">Bacterial flagellum basal body</location>
    </subcellularLocation>
</comment>
<evidence type="ECO:0000313" key="9">
    <source>
        <dbReference type="EMBL" id="KAA2234703.1"/>
    </source>
</evidence>
<name>A0A5B2V5A4_9HYPH</name>
<comment type="function">
    <text evidence="5 6">Structural component of flagellum, the bacterial motility apparatus. Part of the rod structure of flagellar basal body.</text>
</comment>
<evidence type="ECO:0000256" key="3">
    <source>
        <dbReference type="ARBA" id="ARBA00014376"/>
    </source>
</evidence>
<keyword evidence="9" id="KW-0966">Cell projection</keyword>
<proteinExistence type="inferred from homology"/>
<dbReference type="RefSeq" id="WP_149822022.1">
    <property type="nucleotide sequence ID" value="NZ_VUOA01000045.1"/>
</dbReference>
<comment type="caution">
    <text evidence="9">The sequence shown here is derived from an EMBL/GenBank/DDBJ whole genome shotgun (WGS) entry which is preliminary data.</text>
</comment>
<comment type="subunit">
    <text evidence="6">The basal body constitutes a major portion of the flagellar organelle and consists of a number of rings mounted on a central rod.</text>
</comment>